<gene>
    <name evidence="8" type="ORF">PF010_g10267</name>
</gene>
<dbReference type="EMBL" id="QXFX01000513">
    <property type="protein sequence ID" value="KAE9112958.1"/>
    <property type="molecule type" value="Genomic_DNA"/>
</dbReference>
<dbReference type="GO" id="GO:0015254">
    <property type="term" value="F:glycerol channel activity"/>
    <property type="evidence" value="ECO:0007669"/>
    <property type="project" value="TreeGrafter"/>
</dbReference>
<sequence>MLPLCIHAITEQHNRSPETVGTPFAFALVIMALGMSFGMNTGYAMNPARDFGPRLLTYVVGYGSKVWTTDSYYVWIPDWAPLLEASLEYTHSWCKCSTHTSM</sequence>
<dbReference type="InterPro" id="IPR023271">
    <property type="entry name" value="Aquaporin-like"/>
</dbReference>
<evidence type="ECO:0000313" key="9">
    <source>
        <dbReference type="Proteomes" id="UP000488956"/>
    </source>
</evidence>
<evidence type="ECO:0000256" key="7">
    <source>
        <dbReference type="SAM" id="Phobius"/>
    </source>
</evidence>
<comment type="subcellular location">
    <subcellularLocation>
        <location evidence="1">Membrane</location>
        <topology evidence="1">Multi-pass membrane protein</topology>
    </subcellularLocation>
</comment>
<evidence type="ECO:0000313" key="8">
    <source>
        <dbReference type="EMBL" id="KAE9112958.1"/>
    </source>
</evidence>
<accession>A0A6G0L928</accession>
<keyword evidence="6 7" id="KW-0472">Membrane</keyword>
<dbReference type="GO" id="GO:0015250">
    <property type="term" value="F:water channel activity"/>
    <property type="evidence" value="ECO:0007669"/>
    <property type="project" value="TreeGrafter"/>
</dbReference>
<evidence type="ECO:0008006" key="10">
    <source>
        <dbReference type="Google" id="ProtNLM"/>
    </source>
</evidence>
<name>A0A6G0L928_9STRA</name>
<evidence type="ECO:0000256" key="6">
    <source>
        <dbReference type="ARBA" id="ARBA00023136"/>
    </source>
</evidence>
<organism evidence="8 9">
    <name type="scientific">Phytophthora fragariae</name>
    <dbReference type="NCBI Taxonomy" id="53985"/>
    <lineage>
        <taxon>Eukaryota</taxon>
        <taxon>Sar</taxon>
        <taxon>Stramenopiles</taxon>
        <taxon>Oomycota</taxon>
        <taxon>Peronosporomycetes</taxon>
        <taxon>Peronosporales</taxon>
        <taxon>Peronosporaceae</taxon>
        <taxon>Phytophthora</taxon>
    </lineage>
</organism>
<keyword evidence="4 7" id="KW-0812">Transmembrane</keyword>
<evidence type="ECO:0000256" key="3">
    <source>
        <dbReference type="ARBA" id="ARBA00022448"/>
    </source>
</evidence>
<dbReference type="AlphaFoldDB" id="A0A6G0L928"/>
<dbReference type="SUPFAM" id="SSF81338">
    <property type="entry name" value="Aquaporin-like"/>
    <property type="match status" value="1"/>
</dbReference>
<dbReference type="PANTHER" id="PTHR43829">
    <property type="entry name" value="AQUAPORIN OR AQUAGLYCEROPORIN RELATED"/>
    <property type="match status" value="1"/>
</dbReference>
<keyword evidence="5 7" id="KW-1133">Transmembrane helix</keyword>
<keyword evidence="3" id="KW-0813">Transport</keyword>
<comment type="similarity">
    <text evidence="2">Belongs to the MIP/aquaporin (TC 1.A.8) family.</text>
</comment>
<dbReference type="InterPro" id="IPR050363">
    <property type="entry name" value="MIP/Aquaporin"/>
</dbReference>
<dbReference type="Gene3D" id="1.20.1080.10">
    <property type="entry name" value="Glycerol uptake facilitator protein"/>
    <property type="match status" value="1"/>
</dbReference>
<dbReference type="Proteomes" id="UP000488956">
    <property type="component" value="Unassembled WGS sequence"/>
</dbReference>
<evidence type="ECO:0000256" key="5">
    <source>
        <dbReference type="ARBA" id="ARBA00022989"/>
    </source>
</evidence>
<evidence type="ECO:0000256" key="4">
    <source>
        <dbReference type="ARBA" id="ARBA00022692"/>
    </source>
</evidence>
<dbReference type="PANTHER" id="PTHR43829:SF9">
    <property type="entry name" value="AQUAPORIN-9"/>
    <property type="match status" value="1"/>
</dbReference>
<evidence type="ECO:0000256" key="2">
    <source>
        <dbReference type="ARBA" id="ARBA00006175"/>
    </source>
</evidence>
<proteinExistence type="inferred from homology"/>
<dbReference type="Pfam" id="PF00230">
    <property type="entry name" value="MIP"/>
    <property type="match status" value="1"/>
</dbReference>
<dbReference type="GO" id="GO:0005886">
    <property type="term" value="C:plasma membrane"/>
    <property type="evidence" value="ECO:0007669"/>
    <property type="project" value="TreeGrafter"/>
</dbReference>
<feature type="transmembrane region" description="Helical" evidence="7">
    <location>
        <begin position="24"/>
        <end position="45"/>
    </location>
</feature>
<evidence type="ECO:0000256" key="1">
    <source>
        <dbReference type="ARBA" id="ARBA00004141"/>
    </source>
</evidence>
<protein>
    <recommendedName>
        <fullName evidence="10">Aquaporin</fullName>
    </recommendedName>
</protein>
<dbReference type="InterPro" id="IPR000425">
    <property type="entry name" value="MIP"/>
</dbReference>
<comment type="caution">
    <text evidence="8">The sequence shown here is derived from an EMBL/GenBank/DDBJ whole genome shotgun (WGS) entry which is preliminary data.</text>
</comment>
<reference evidence="8 9" key="1">
    <citation type="submission" date="2018-09" db="EMBL/GenBank/DDBJ databases">
        <title>Genomic investigation of the strawberry pathogen Phytophthora fragariae indicates pathogenicity is determined by transcriptional variation in three key races.</title>
        <authorList>
            <person name="Adams T.M."/>
            <person name="Armitage A.D."/>
            <person name="Sobczyk M.K."/>
            <person name="Bates H.J."/>
            <person name="Dunwell J.M."/>
            <person name="Nellist C.F."/>
            <person name="Harrison R.J."/>
        </authorList>
    </citation>
    <scope>NUCLEOTIDE SEQUENCE [LARGE SCALE GENOMIC DNA]</scope>
    <source>
        <strain evidence="8 9">ONT-3</strain>
    </source>
</reference>